<gene>
    <name evidence="1" type="primary">EAI_08933</name>
    <name evidence="1" type="ORF">CEXT_697611</name>
</gene>
<proteinExistence type="predicted"/>
<protein>
    <submittedName>
        <fullName evidence="1">Histone-lysine N-methyltransferase SETMAR</fullName>
    </submittedName>
</protein>
<dbReference type="PANTHER" id="PTHR46060:SF1">
    <property type="entry name" value="MARINER MOS1 TRANSPOSASE-LIKE PROTEIN"/>
    <property type="match status" value="1"/>
</dbReference>
<dbReference type="Proteomes" id="UP001054945">
    <property type="component" value="Unassembled WGS sequence"/>
</dbReference>
<sequence length="75" mass="8514">MHCLNKSVMGHEKDDRVISQQDNAPCHRTFIIQGTIKTLIWDLLPHQPYSSDLGPSDYHLFRTMAHDLLATLGPS</sequence>
<dbReference type="InterPro" id="IPR052709">
    <property type="entry name" value="Transposase-MT_Hybrid"/>
</dbReference>
<dbReference type="AlphaFoldDB" id="A0AAV4X5C7"/>
<dbReference type="EMBL" id="BPLR01017257">
    <property type="protein sequence ID" value="GIY89768.1"/>
    <property type="molecule type" value="Genomic_DNA"/>
</dbReference>
<accession>A0AAV4X5C7</accession>
<dbReference type="GO" id="GO:0003676">
    <property type="term" value="F:nucleic acid binding"/>
    <property type="evidence" value="ECO:0007669"/>
    <property type="project" value="InterPro"/>
</dbReference>
<organism evidence="1 2">
    <name type="scientific">Caerostris extrusa</name>
    <name type="common">Bark spider</name>
    <name type="synonym">Caerostris bankana</name>
    <dbReference type="NCBI Taxonomy" id="172846"/>
    <lineage>
        <taxon>Eukaryota</taxon>
        <taxon>Metazoa</taxon>
        <taxon>Ecdysozoa</taxon>
        <taxon>Arthropoda</taxon>
        <taxon>Chelicerata</taxon>
        <taxon>Arachnida</taxon>
        <taxon>Araneae</taxon>
        <taxon>Araneomorphae</taxon>
        <taxon>Entelegynae</taxon>
        <taxon>Araneoidea</taxon>
        <taxon>Araneidae</taxon>
        <taxon>Caerostris</taxon>
    </lineage>
</organism>
<evidence type="ECO:0000313" key="2">
    <source>
        <dbReference type="Proteomes" id="UP001054945"/>
    </source>
</evidence>
<dbReference type="InterPro" id="IPR036397">
    <property type="entry name" value="RNaseH_sf"/>
</dbReference>
<name>A0AAV4X5C7_CAEEX</name>
<dbReference type="PANTHER" id="PTHR46060">
    <property type="entry name" value="MARINER MOS1 TRANSPOSASE-LIKE PROTEIN"/>
    <property type="match status" value="1"/>
</dbReference>
<reference evidence="1 2" key="1">
    <citation type="submission" date="2021-06" db="EMBL/GenBank/DDBJ databases">
        <title>Caerostris extrusa draft genome.</title>
        <authorList>
            <person name="Kono N."/>
            <person name="Arakawa K."/>
        </authorList>
    </citation>
    <scope>NUCLEOTIDE SEQUENCE [LARGE SCALE GENOMIC DNA]</scope>
</reference>
<evidence type="ECO:0000313" key="1">
    <source>
        <dbReference type="EMBL" id="GIY89768.1"/>
    </source>
</evidence>
<dbReference type="Gene3D" id="3.30.420.10">
    <property type="entry name" value="Ribonuclease H-like superfamily/Ribonuclease H"/>
    <property type="match status" value="1"/>
</dbReference>
<comment type="caution">
    <text evidence="1">The sequence shown here is derived from an EMBL/GenBank/DDBJ whole genome shotgun (WGS) entry which is preliminary data.</text>
</comment>
<keyword evidence="2" id="KW-1185">Reference proteome</keyword>